<dbReference type="Pfam" id="PF02515">
    <property type="entry name" value="CoA_transf_3"/>
    <property type="match status" value="1"/>
</dbReference>
<organism evidence="1 2">
    <name type="scientific">Burkholderia cepacia</name>
    <name type="common">Pseudomonas cepacia</name>
    <dbReference type="NCBI Taxonomy" id="292"/>
    <lineage>
        <taxon>Bacteria</taxon>
        <taxon>Pseudomonadati</taxon>
        <taxon>Pseudomonadota</taxon>
        <taxon>Betaproteobacteria</taxon>
        <taxon>Burkholderiales</taxon>
        <taxon>Burkholderiaceae</taxon>
        <taxon>Burkholderia</taxon>
        <taxon>Burkholderia cepacia complex</taxon>
    </lineage>
</organism>
<dbReference type="PANTHER" id="PTHR48228">
    <property type="entry name" value="SUCCINYL-COA--D-CITRAMALATE COA-TRANSFERASE"/>
    <property type="match status" value="1"/>
</dbReference>
<name>A0AAE8NIY2_BURCE</name>
<dbReference type="Gene3D" id="3.30.1540.10">
    <property type="entry name" value="formyl-coa transferase, domain 3"/>
    <property type="match status" value="1"/>
</dbReference>
<dbReference type="InterPro" id="IPR050509">
    <property type="entry name" value="CoA-transferase_III"/>
</dbReference>
<dbReference type="RefSeq" id="WP_059623698.1">
    <property type="nucleotide sequence ID" value="NZ_CADEUP010000007.1"/>
</dbReference>
<dbReference type="AlphaFoldDB" id="A0AAE8NIY2"/>
<dbReference type="EMBL" id="UARD01000030">
    <property type="protein sequence ID" value="SQA51890.1"/>
    <property type="molecule type" value="Genomic_DNA"/>
</dbReference>
<comment type="caution">
    <text evidence="1">The sequence shown here is derived from an EMBL/GenBank/DDBJ whole genome shotgun (WGS) entry which is preliminary data.</text>
</comment>
<evidence type="ECO:0000313" key="1">
    <source>
        <dbReference type="EMBL" id="SQA51890.1"/>
    </source>
</evidence>
<keyword evidence="1" id="KW-0808">Transferase</keyword>
<protein>
    <submittedName>
        <fullName evidence="1">L-carnitine dehydratase/bile acid-inducible protein F</fullName>
        <ecNumber evidence="1">2.8.3.16</ecNumber>
    </submittedName>
</protein>
<dbReference type="Proteomes" id="UP000250416">
    <property type="component" value="Unassembled WGS sequence"/>
</dbReference>
<dbReference type="SUPFAM" id="SSF89796">
    <property type="entry name" value="CoA-transferase family III (CaiB/BaiF)"/>
    <property type="match status" value="1"/>
</dbReference>
<proteinExistence type="predicted"/>
<dbReference type="PANTHER" id="PTHR48228:SF5">
    <property type="entry name" value="ALPHA-METHYLACYL-COA RACEMASE"/>
    <property type="match status" value="1"/>
</dbReference>
<dbReference type="InterPro" id="IPR003673">
    <property type="entry name" value="CoA-Trfase_fam_III"/>
</dbReference>
<accession>A0AAE8NIY2</accession>
<dbReference type="InterPro" id="IPR044855">
    <property type="entry name" value="CoA-Trfase_III_dom3_sf"/>
</dbReference>
<sequence length="373" mass="39155">MNQPLQGVKVVDLSTLLPGPLCTLLLAEAGADVVKVERPAGGDEMRSYVPKAGTDSVNFGMLNRGKRSVALDLKSPAGRDAVLALIDDADVLVEQFRPGVMARLGLGYQEVAERNPRVVYCSITGYGQSGPKAGVAAHDLNYLAETGMLALSCGPDGAPVLPPALIADIGGGAYPAVINILLALKQRDATGKGCRLDISMADNLFTFMYWALGNGTTGNGWPTPGGELVTGGTARYQIYRTLDGQYLAAAPLEEKFWKNFTEVIGASELATKNGDEPGVTQRVAELIAGQTAETWLERFAGTDTCTVRVVPLEQAVTDPHFTGRRLFDRKVRMPGGQVIDALPVPIADAFRGDASIGDAPALDAGGGGVGRDG</sequence>
<dbReference type="GO" id="GO:0033608">
    <property type="term" value="F:formyl-CoA transferase activity"/>
    <property type="evidence" value="ECO:0007669"/>
    <property type="project" value="UniProtKB-EC"/>
</dbReference>
<evidence type="ECO:0000313" key="2">
    <source>
        <dbReference type="Proteomes" id="UP000250416"/>
    </source>
</evidence>
<dbReference type="Gene3D" id="3.40.50.10540">
    <property type="entry name" value="Crotonobetainyl-coa:carnitine coa-transferase, domain 1"/>
    <property type="match status" value="1"/>
</dbReference>
<dbReference type="InterPro" id="IPR023606">
    <property type="entry name" value="CoA-Trfase_III_dom_1_sf"/>
</dbReference>
<reference evidence="1 2" key="1">
    <citation type="submission" date="2018-06" db="EMBL/GenBank/DDBJ databases">
        <authorList>
            <consortium name="Pathogen Informatics"/>
            <person name="Doyle S."/>
        </authorList>
    </citation>
    <scope>NUCLEOTIDE SEQUENCE [LARGE SCALE GENOMIC DNA]</scope>
    <source>
        <strain evidence="1 2">NCTC10661</strain>
    </source>
</reference>
<gene>
    <name evidence="1" type="primary">frc_10</name>
    <name evidence="1" type="ORF">NCTC10661_05014</name>
</gene>
<dbReference type="EC" id="2.8.3.16" evidence="1"/>